<dbReference type="Pfam" id="PF03477">
    <property type="entry name" value="ATP-cone"/>
    <property type="match status" value="1"/>
</dbReference>
<dbReference type="AlphaFoldDB" id="A0A1F6BIY1"/>
<sequence length="91" mass="10071">MARTVIKHDGTKEPFDADKVKKSVQMAAEDAGLEPDRVQDAVMRASQAALELAAGVEEIATSELRDKILEVLDNIEPTAGDSWRRYEETNK</sequence>
<dbReference type="InterPro" id="IPR005144">
    <property type="entry name" value="ATP-cone_dom"/>
</dbReference>
<protein>
    <recommendedName>
        <fullName evidence="4">ATP-cone domain-containing protein</fullName>
    </recommendedName>
</protein>
<organism evidence="5 6">
    <name type="scientific">Candidatus Jorgensenbacteria bacterium GWA1_54_12</name>
    <dbReference type="NCBI Taxonomy" id="1798468"/>
    <lineage>
        <taxon>Bacteria</taxon>
        <taxon>Candidatus Joergenseniibacteriota</taxon>
    </lineage>
</organism>
<name>A0A1F6BIY1_9BACT</name>
<reference evidence="5 6" key="1">
    <citation type="journal article" date="2016" name="Nat. Commun.">
        <title>Thousands of microbial genomes shed light on interconnected biogeochemical processes in an aquifer system.</title>
        <authorList>
            <person name="Anantharaman K."/>
            <person name="Brown C.T."/>
            <person name="Hug L.A."/>
            <person name="Sharon I."/>
            <person name="Castelle C.J."/>
            <person name="Probst A.J."/>
            <person name="Thomas B.C."/>
            <person name="Singh A."/>
            <person name="Wilkins M.J."/>
            <person name="Karaoz U."/>
            <person name="Brodie E.L."/>
            <person name="Williams K.H."/>
            <person name="Hubbard S.S."/>
            <person name="Banfield J.F."/>
        </authorList>
    </citation>
    <scope>NUCLEOTIDE SEQUENCE [LARGE SCALE GENOMIC DNA]</scope>
</reference>
<accession>A0A1F6BIY1</accession>
<keyword evidence="1 3" id="KW-0547">Nucleotide-binding</keyword>
<evidence type="ECO:0000256" key="1">
    <source>
        <dbReference type="ARBA" id="ARBA00022741"/>
    </source>
</evidence>
<evidence type="ECO:0000313" key="5">
    <source>
        <dbReference type="EMBL" id="OGG36722.1"/>
    </source>
</evidence>
<dbReference type="PROSITE" id="PS51161">
    <property type="entry name" value="ATP_CONE"/>
    <property type="match status" value="1"/>
</dbReference>
<evidence type="ECO:0000256" key="2">
    <source>
        <dbReference type="ARBA" id="ARBA00022840"/>
    </source>
</evidence>
<dbReference type="Proteomes" id="UP000176273">
    <property type="component" value="Unassembled WGS sequence"/>
</dbReference>
<comment type="caution">
    <text evidence="5">The sequence shown here is derived from an EMBL/GenBank/DDBJ whole genome shotgun (WGS) entry which is preliminary data.</text>
</comment>
<evidence type="ECO:0000256" key="3">
    <source>
        <dbReference type="PROSITE-ProRule" id="PRU00492"/>
    </source>
</evidence>
<feature type="domain" description="ATP-cone" evidence="4">
    <location>
        <begin position="3"/>
        <end position="91"/>
    </location>
</feature>
<evidence type="ECO:0000259" key="4">
    <source>
        <dbReference type="PROSITE" id="PS51161"/>
    </source>
</evidence>
<dbReference type="GO" id="GO:0005524">
    <property type="term" value="F:ATP binding"/>
    <property type="evidence" value="ECO:0007669"/>
    <property type="project" value="UniProtKB-UniRule"/>
</dbReference>
<gene>
    <name evidence="5" type="ORF">A2110_00085</name>
</gene>
<keyword evidence="2 3" id="KW-0067">ATP-binding</keyword>
<proteinExistence type="predicted"/>
<dbReference type="EMBL" id="MFKH01000017">
    <property type="protein sequence ID" value="OGG36722.1"/>
    <property type="molecule type" value="Genomic_DNA"/>
</dbReference>
<evidence type="ECO:0000313" key="6">
    <source>
        <dbReference type="Proteomes" id="UP000176273"/>
    </source>
</evidence>